<accession>A0ACB8ZZU4</accession>
<proteinExistence type="predicted"/>
<gene>
    <name evidence="1" type="ORF">L6452_28573</name>
</gene>
<dbReference type="EMBL" id="CM042055">
    <property type="protein sequence ID" value="KAI3702821.1"/>
    <property type="molecule type" value="Genomic_DNA"/>
</dbReference>
<reference evidence="1 2" key="2">
    <citation type="journal article" date="2022" name="Mol. Ecol. Resour.">
        <title>The genomes of chicory, endive, great burdock and yacon provide insights into Asteraceae paleo-polyploidization history and plant inulin production.</title>
        <authorList>
            <person name="Fan W."/>
            <person name="Wang S."/>
            <person name="Wang H."/>
            <person name="Wang A."/>
            <person name="Jiang F."/>
            <person name="Liu H."/>
            <person name="Zhao H."/>
            <person name="Xu D."/>
            <person name="Zhang Y."/>
        </authorList>
    </citation>
    <scope>NUCLEOTIDE SEQUENCE [LARGE SCALE GENOMIC DNA]</scope>
    <source>
        <strain evidence="2">cv. Niubang</strain>
    </source>
</reference>
<keyword evidence="2" id="KW-1185">Reference proteome</keyword>
<organism evidence="1 2">
    <name type="scientific">Arctium lappa</name>
    <name type="common">Greater burdock</name>
    <name type="synonym">Lappa major</name>
    <dbReference type="NCBI Taxonomy" id="4217"/>
    <lineage>
        <taxon>Eukaryota</taxon>
        <taxon>Viridiplantae</taxon>
        <taxon>Streptophyta</taxon>
        <taxon>Embryophyta</taxon>
        <taxon>Tracheophyta</taxon>
        <taxon>Spermatophyta</taxon>
        <taxon>Magnoliopsida</taxon>
        <taxon>eudicotyledons</taxon>
        <taxon>Gunneridae</taxon>
        <taxon>Pentapetalae</taxon>
        <taxon>asterids</taxon>
        <taxon>campanulids</taxon>
        <taxon>Asterales</taxon>
        <taxon>Asteraceae</taxon>
        <taxon>Carduoideae</taxon>
        <taxon>Cardueae</taxon>
        <taxon>Arctiinae</taxon>
        <taxon>Arctium</taxon>
    </lineage>
</organism>
<comment type="caution">
    <text evidence="1">The sequence shown here is derived from an EMBL/GenBank/DDBJ whole genome shotgun (WGS) entry which is preliminary data.</text>
</comment>
<name>A0ACB8ZZU4_ARCLA</name>
<evidence type="ECO:0000313" key="1">
    <source>
        <dbReference type="EMBL" id="KAI3702821.1"/>
    </source>
</evidence>
<reference evidence="2" key="1">
    <citation type="journal article" date="2022" name="Mol. Ecol. Resour.">
        <title>The genomes of chicory, endive, great burdock and yacon provide insights into Asteraceae palaeo-polyploidization history and plant inulin production.</title>
        <authorList>
            <person name="Fan W."/>
            <person name="Wang S."/>
            <person name="Wang H."/>
            <person name="Wang A."/>
            <person name="Jiang F."/>
            <person name="Liu H."/>
            <person name="Zhao H."/>
            <person name="Xu D."/>
            <person name="Zhang Y."/>
        </authorList>
    </citation>
    <scope>NUCLEOTIDE SEQUENCE [LARGE SCALE GENOMIC DNA]</scope>
    <source>
        <strain evidence="2">cv. Niubang</strain>
    </source>
</reference>
<protein>
    <submittedName>
        <fullName evidence="1">Uncharacterized protein</fullName>
    </submittedName>
</protein>
<sequence length="1773" mass="195655">MRLSRAAILSKRRKDQRVIRAKQKHKRLDAICEKTYTQNRVKIESPILSEVNGDASEVRRSSRVRRAPLVLDASPPPPKKRRKISEAGGGGSSKTVGDRVSVGLKTDSPCSTTLGLEEEESGEWKSRLRARGRKVSFVTGNSSPRSKKKLFGRSDDVKEQSDLLHPRVNGKKGGLVGETLMVVQSKRPGRIKASNVVSFGREEIGLGNSDKNGEDTSALQAVKDKNKGSLLEEVVTDNGAADELPDQGNEDPISSNSNDNANMLQSAEQSVPIEQLESGDRENQTFHQGVISAPGNHVEDGTFHGNHLQEENSKKVREDKYSPTHRQHKPRIKKGRSCGLCGGGTDGKPPKKLVHDGAGSDNEAYSGSSSAAEEPTYDIWDGFGDEPGWLGQLLGPINDRFGIAGIWVHQHCAVWSPEVYFAGLGCLKNVRSALCRGKVLKCSRCGRRGATIGCRVDRCPKTYHLPCARAIGCIFDHRKFLIACTDHRHLFQPHGGKYVDRLKKIKSKKMKLELRKLSNDAWRKDHEAEEKWLENCGEDEEFLKRESKRLHRDLLRIAPVYIGGSTTENQMPFQGWESVGGLQDVIQSLKEVVILPLLYPEFFNNIGLTPPRGVLLHGYPGTGKTLVVRSLIGSCARGDRRIAYFARKGADCLGKYVGDAERQLRLLFQVAEKSQPSIIFFDEIDGLAPARTRQQDQTHNSVVSTLLALLDGLKSRGSVVVIGATNRPDAIDPALRRPGRFDREIYFPLPSAKDREAILSLHTQKWPTPVAGSLLKLIARRTVGFAGADLQALCTQTAIIALKRRCPWEKLLSAAEEKASYGKRPVLPTFAVQERDWLEALSSAPPPCSRREAGMAANDIVSSPLPVHLFPCMLQSLSRLLVSLHLDERVCLPPSLSKAAATIKTVIVSALDRKKENSDCWWSRVQDLLKEADVASDVESDLLRSNVLVRNSTFSGLDAFDDDTNDECMKKSEPSKLHNGFMQNNLVHGASLPLGKKPGFCLLISGSPRSGQRHLASCILHSFAGNAVLQKVDLATMLQEGGGDMVQGMTHLLVRCANVGSCMIFMPRIDLWALDTSHQVDDEENSFSSKTIGSSKAEPSGLIQREVIAEQKESFPKLSRSLENMATSQDPVFLASDLWNSFVEQAESIFIAASLMILATTEVPFELLPLRIKDFFGRNKQNPSHLHHTESTVPRFSVHVDGNFNRDMVIGSSATKLSNDVARYFVELIHHKTHIHESLFKANKSFDIIDADVNTLHPNLDCDTAIEYRSKIQSSSLPPNKKEEKGKSNLLLAISTFGYQILQYPHFAELCWVTSKLKEGPSAEIDGPWKGWPFNSCIVRPSDNTSEKVVVASGSSNVKSKEKYGLVRGLVAVGLSAYRGVYTSLREVSADVRKVLELLTSQINAKVEGGKDRYQFFRILSQVAYLEDLVNSWAYSLQSLEAPQLMEAIPKPDESKTSKNVLVQGDDCMDKPSQSESVDVLHPKEGDKCTVVDESNLVIQTQESTTFKDQPDDHLVKDPNRVGVVESSKLQSLENHSEVRYMEHSNGFTCEESCVFPDDGPCSPANLDGMKSCNAGNGFDAPSKNSSDDNGKVLDIDPSADKVSRFPATPTGVCLYRFCSKCLFNLHRVMQSTLETRWDVKSSNWTTEDVHDVVTSLSLNLHTSVREFCLSASLDVSKILQHENVKTLFGGQEVGTCECEVSGNRADMAIECGCHSQSSSTNGVRGVDTELIYKNGVVAMLDPETDVSFHCKFQTLCLCSLIEYIVMTMQPSG</sequence>
<evidence type="ECO:0000313" key="2">
    <source>
        <dbReference type="Proteomes" id="UP001055879"/>
    </source>
</evidence>
<dbReference type="Proteomes" id="UP001055879">
    <property type="component" value="Linkage Group LG09"/>
</dbReference>